<dbReference type="SUPFAM" id="SSF48452">
    <property type="entry name" value="TPR-like"/>
    <property type="match status" value="1"/>
</dbReference>
<organism evidence="4 5">
    <name type="scientific">Arthrobotrys musiformis</name>
    <dbReference type="NCBI Taxonomy" id="47236"/>
    <lineage>
        <taxon>Eukaryota</taxon>
        <taxon>Fungi</taxon>
        <taxon>Dikarya</taxon>
        <taxon>Ascomycota</taxon>
        <taxon>Pezizomycotina</taxon>
        <taxon>Orbiliomycetes</taxon>
        <taxon>Orbiliales</taxon>
        <taxon>Orbiliaceae</taxon>
        <taxon>Arthrobotrys</taxon>
    </lineage>
</organism>
<dbReference type="PROSITE" id="PS50280">
    <property type="entry name" value="SET"/>
    <property type="match status" value="1"/>
</dbReference>
<reference evidence="4 5" key="1">
    <citation type="submission" date="2023-08" db="EMBL/GenBank/DDBJ databases">
        <authorList>
            <person name="Palmer J.M."/>
        </authorList>
    </citation>
    <scope>NUCLEOTIDE SEQUENCE [LARGE SCALE GENOMIC DNA]</scope>
    <source>
        <strain evidence="4 5">TWF481</strain>
    </source>
</reference>
<dbReference type="AlphaFoldDB" id="A0AAV9W145"/>
<feature type="compositionally biased region" description="Low complexity" evidence="1">
    <location>
        <begin position="84"/>
        <end position="96"/>
    </location>
</feature>
<dbReference type="Pfam" id="PF00856">
    <property type="entry name" value="SET"/>
    <property type="match status" value="1"/>
</dbReference>
<dbReference type="Gene3D" id="1.25.40.10">
    <property type="entry name" value="Tetratricopeptide repeat domain"/>
    <property type="match status" value="1"/>
</dbReference>
<sequence length="995" mass="112637">MAPSTGLIYVLRGQGASYYPSIIVKALIFLRLRKIISNLSETRPNLSWILYILAILFNLARFAESLRGLSTPKNRSKHQVDSGTNNKDNSSSSQTSSDLSIISQILWGIIWPTMAANPCPPTDIERRIYKIKREINSSAIGHLDRAVDRMAVAFSPNTRFADLDFNGPAATAAEHSHPGGQIMHYHANTNIQALPSSTPIPALHMHPDNRHMFRYFAGIPESMADKNYPASIYNIRTQFPPYSPSTGRNLEPTATRSLTVGERFFGHCLVVKAVLPPKHLDATHVLIEDEAGKWELLHIFNFPYTNHVEDRIGQGQLMVIKEPVYYVGYGGFPAVRVDHPSDIMYIMYNHPLVPPKWQRKDAHGLDAESTVLRTDGELRIRWKKYHQAVDCLTLAHDISERTYQEASKNFSRPSSSGTYVQNKLEILKLRTSCYYFLKQWEKCVADANVAMNISFNERTALYKANALLHMNMFDEARQTILRILGASRFKFQDCTSLHSQVRSRYSNCVGRYNMSHILERCKEGQHEISAGDFTAGVRVRKSLDVSGHGLFAQKDFKAGDLVMAIKAVATSHGKDNVTIQVKDQRGELVKDKYGQSMVAQIINRMTAEPKAVGHLIQKLNRENFDATFFKHNGEYLLNGFWIEDTVEKYSMQHTIHNKRIPDIGGIIDPHIFPGVTPEARGPSPVNSVRFALGGGSKASVNGTAASRDALNDTEQVSFFPQAAFINHSCIPNVRISIFSNILFVHAASYIHKEEELLVNYLDDQYSPHVQRRDILKEQYGFSCRCIRCQFEDDNSEYCSTRKRVHEAINELVSGKYAHSPTNILQGVGHCIKTIEQGFIDSPSDIPQFDMAWALMVEEHVRRSVDHDEERTGRTAELKNLKLALRILKALGAEFEFIQGDVRIFRYGFICKWLVEAWILAALSSARFYGSVFWTLRVIAKDSYGILCGETVTFEKLFWKRLEEAEVAELTEEEMLSMADLVDWLEKEGLAKTELV</sequence>
<evidence type="ECO:0000259" key="3">
    <source>
        <dbReference type="PROSITE" id="PS50280"/>
    </source>
</evidence>
<proteinExistence type="predicted"/>
<dbReference type="EMBL" id="JAVHJL010000008">
    <property type="protein sequence ID" value="KAK6498980.1"/>
    <property type="molecule type" value="Genomic_DNA"/>
</dbReference>
<feature type="transmembrane region" description="Helical" evidence="2">
    <location>
        <begin position="16"/>
        <end position="33"/>
    </location>
</feature>
<dbReference type="PANTHER" id="PTHR47643:SF2">
    <property type="entry name" value="TPR DOMAIN PROTEIN (AFU_ORTHOLOGUE AFUA_5G12710)"/>
    <property type="match status" value="1"/>
</dbReference>
<dbReference type="InterPro" id="IPR053209">
    <property type="entry name" value="Gramillin-biosynth_MTr"/>
</dbReference>
<dbReference type="CDD" id="cd20071">
    <property type="entry name" value="SET_SMYD"/>
    <property type="match status" value="1"/>
</dbReference>
<dbReference type="Gene3D" id="2.170.270.10">
    <property type="entry name" value="SET domain"/>
    <property type="match status" value="1"/>
</dbReference>
<dbReference type="InterPro" id="IPR046341">
    <property type="entry name" value="SET_dom_sf"/>
</dbReference>
<dbReference type="PANTHER" id="PTHR47643">
    <property type="entry name" value="TPR DOMAIN PROTEIN (AFU_ORTHOLOGUE AFUA_5G12710)"/>
    <property type="match status" value="1"/>
</dbReference>
<feature type="domain" description="SET" evidence="3">
    <location>
        <begin position="535"/>
        <end position="761"/>
    </location>
</feature>
<gene>
    <name evidence="4" type="ORF">TWF481_011551</name>
</gene>
<accession>A0AAV9W145</accession>
<evidence type="ECO:0000256" key="2">
    <source>
        <dbReference type="SAM" id="Phobius"/>
    </source>
</evidence>
<dbReference type="Proteomes" id="UP001370758">
    <property type="component" value="Unassembled WGS sequence"/>
</dbReference>
<dbReference type="InterPro" id="IPR011990">
    <property type="entry name" value="TPR-like_helical_dom_sf"/>
</dbReference>
<keyword evidence="2" id="KW-1133">Transmembrane helix</keyword>
<keyword evidence="2" id="KW-0812">Transmembrane</keyword>
<comment type="caution">
    <text evidence="4">The sequence shown here is derived from an EMBL/GenBank/DDBJ whole genome shotgun (WGS) entry which is preliminary data.</text>
</comment>
<keyword evidence="5" id="KW-1185">Reference proteome</keyword>
<protein>
    <recommendedName>
        <fullName evidence="3">SET domain-containing protein</fullName>
    </recommendedName>
</protein>
<dbReference type="SMART" id="SM00317">
    <property type="entry name" value="SET"/>
    <property type="match status" value="1"/>
</dbReference>
<evidence type="ECO:0000256" key="1">
    <source>
        <dbReference type="SAM" id="MobiDB-lite"/>
    </source>
</evidence>
<dbReference type="SUPFAM" id="SSF82199">
    <property type="entry name" value="SET domain"/>
    <property type="match status" value="1"/>
</dbReference>
<feature type="region of interest" description="Disordered" evidence="1">
    <location>
        <begin position="71"/>
        <end position="96"/>
    </location>
</feature>
<evidence type="ECO:0000313" key="4">
    <source>
        <dbReference type="EMBL" id="KAK6498980.1"/>
    </source>
</evidence>
<evidence type="ECO:0000313" key="5">
    <source>
        <dbReference type="Proteomes" id="UP001370758"/>
    </source>
</evidence>
<keyword evidence="2" id="KW-0472">Membrane</keyword>
<dbReference type="InterPro" id="IPR001214">
    <property type="entry name" value="SET_dom"/>
</dbReference>
<name>A0AAV9W145_9PEZI</name>
<feature type="transmembrane region" description="Helical" evidence="2">
    <location>
        <begin position="45"/>
        <end position="63"/>
    </location>
</feature>